<dbReference type="GeneID" id="94846024"/>
<dbReference type="EMBL" id="MLAK01001168">
    <property type="protein sequence ID" value="OHS96576.1"/>
    <property type="molecule type" value="Genomic_DNA"/>
</dbReference>
<dbReference type="Gene3D" id="2.60.120.200">
    <property type="match status" value="1"/>
</dbReference>
<feature type="domain" description="DUF4704" evidence="1">
    <location>
        <begin position="1009"/>
        <end position="1230"/>
    </location>
</feature>
<evidence type="ECO:0000313" key="3">
    <source>
        <dbReference type="Proteomes" id="UP000179807"/>
    </source>
</evidence>
<dbReference type="InterPro" id="IPR031570">
    <property type="entry name" value="NBEA/BDCP_DUF4704"/>
</dbReference>
<organism evidence="2 3">
    <name type="scientific">Tritrichomonas foetus</name>
    <dbReference type="NCBI Taxonomy" id="1144522"/>
    <lineage>
        <taxon>Eukaryota</taxon>
        <taxon>Metamonada</taxon>
        <taxon>Parabasalia</taxon>
        <taxon>Tritrichomonadida</taxon>
        <taxon>Tritrichomonadidae</taxon>
        <taxon>Tritrichomonas</taxon>
    </lineage>
</organism>
<dbReference type="VEuPathDB" id="TrichDB:TRFO_37257"/>
<dbReference type="InterPro" id="IPR013320">
    <property type="entry name" value="ConA-like_dom_sf"/>
</dbReference>
<dbReference type="SUPFAM" id="SSF49899">
    <property type="entry name" value="Concanavalin A-like lectins/glucanases"/>
    <property type="match status" value="1"/>
</dbReference>
<evidence type="ECO:0000313" key="2">
    <source>
        <dbReference type="EMBL" id="OHS96576.1"/>
    </source>
</evidence>
<dbReference type="RefSeq" id="XP_068349713.1">
    <property type="nucleotide sequence ID" value="XM_068511320.1"/>
</dbReference>
<evidence type="ECO:0000259" key="1">
    <source>
        <dbReference type="Pfam" id="PF15787"/>
    </source>
</evidence>
<dbReference type="Proteomes" id="UP000179807">
    <property type="component" value="Unassembled WGS sequence"/>
</dbReference>
<gene>
    <name evidence="2" type="ORF">TRFO_37257</name>
</gene>
<keyword evidence="3" id="KW-1185">Reference proteome</keyword>
<name>A0A1J4JBQ4_9EUKA</name>
<sequence length="1814" mass="211923">MNFVSPLELFGTILQSKVKDDEQYKNLPESVKSCFKGRSFPLISFGDSRKVSKSVKDGNQIFHVLCEINMNIETDSNPDIIRDISSIIDKCPDYANILALHLYLYWIRSFIKKTSASFLYCDLLNLLVKLTMRNHEKWQALTYSAFVHFFAFLIDTVNLSPEDLNEILTPLLQIVTFTGITDKSVELLDKLIGSLLNPNQKGTELPKTAVVFLNFFVMILRTFRNNEKIIDVLYRIIGRLRWTIVSLDTQGLLFFSRSIPYLTRDEVAKEIILTIPVAIITYFETSKSIVDMAKIDQNKEETQLEQKENKIIFNELEETEKIDYFSYEPPKIAEPCDLIDQDLKEKLGSIVKVVDNDFKEVFTKALIEKSQEITDNIRFYYIMAAFLRLLIELSPIIEDISRIYKLPIFSHQVFDNPYAVYILKLSFILLLKQEHSVALSILNKIQRKPLFFSKFTSIIKMLPEEIIQQTATTLTSSLAYASYSYLYESNTKIARCSCFSMINFLLEKFGETLFNNKQLSTCLFASVFESSPREFIFRCLHRYFNSFPEANNEVLIESLTNTFKMVFKHSYQSFYVKIAITTLNFINSYPNKFFHILRLLFEYFEAINTKVHEDIFIEFIKFLINIHKLHQVTHSECKILLKTLENINELPNTKVNVRNILLSLAAGKILTDFTPKFLILQKNVLPLILCNQSDSNYLVSLISFSPRNASIAHLGKFDLYLINILKELRDDPKSDEKVFQSCLNIFMEIAKYSSSGEVVKRFVSLLDTIDSQYISKYHSILLHSILDLLNLTRLIPYSSINDSSVDVTGFFDNFLGQKFSICFWFLFNDLDNENNDLTCNVVKLGDVFSLNFHQKKFSLLFGDEKKEFDFNFSENRWHHVTFSIKSQENSSFWFMSVDGFPVTNVETNSFSLKSDHRSLTFTASNNFLLGSFGVFPYLKQNHLQEFIDVGARKRIKELQPFVYVIPNTNNTYKPYLDIYRRDMTLNATYETLNRNPNISFVDTLVERCGLVRYLLPAFEQIELKVYNRNETTNLGITSLLFDVFIELLKLSETAQTDFIDDNGFGMLSYILKKSFSGILNFEIYQKLFDLLKSLSNKRCQQELVDNILLDFEIWINCAEIRQILQLITKNIRIFLSISKILSFSYILVALRIYFYVEPIEKDLIKERKNDSFDINESRQELISLEKVLVSTKSMSDSEFTYLLSHIVTLKDQQQRKELIKFVDYIISEKDFIISDASIQLLTCLFKFDSCFFEATKILNQCCSSIFNKGGSSIDDMVQLSLRMITSINESDLTHIVEKQMSEEMQKFYLLYAFIAVNNGKLNHFIQNNKLTKEVLDNEFWSFPFVLALYMNENEADFECSLDLLVEQHQQKWKSIYRMIEFVGKLFSSTRAKEIKLKFIENLTDNITSFERADIYYEICQYFLFFSGNQIDENEENELNQSFNENDLNANKDTIERRCFTFSAEINNKSVNTLKINGKEIDTRIQYIISKQIKPVFHVRKDEDGKIEDEKVCELIVKMFHRFPSDLHLNLIVLIGALMLPKKIEMPDLSELEDENDISFYNERAKELDVELLDHSNEKQGQSSEFLNDFGSDNISEYMKFEMKMKNIHEVAHSSMQIVNNRVNNGLVKLFSTVTQNMINNIYSKYFSSLQQYEVIKASLKDETRTNQFVELSKVGFSQFSLEQIIQAQLYEQKIQILFNKIAPIEDYNTAIMQLSNFFIMSAICHMTKENHLFYFYLYQDSILLICYEMKIARRIFMKDIKFVRRNINLNSLLIFLNNNESFVITFDKIATEVVYKEVQKYTVNTFNIDQIVEE</sequence>
<reference evidence="2" key="1">
    <citation type="submission" date="2016-10" db="EMBL/GenBank/DDBJ databases">
        <authorList>
            <person name="Benchimol M."/>
            <person name="Almeida L.G."/>
            <person name="Vasconcelos A.T."/>
            <person name="Perreira-Neves A."/>
            <person name="Rosa I.A."/>
            <person name="Tasca T."/>
            <person name="Bogo M.R."/>
            <person name="de Souza W."/>
        </authorList>
    </citation>
    <scope>NUCLEOTIDE SEQUENCE [LARGE SCALE GENOMIC DNA]</scope>
    <source>
        <strain evidence="2">K</strain>
    </source>
</reference>
<protein>
    <recommendedName>
        <fullName evidence="1">DUF4704 domain-containing protein</fullName>
    </recommendedName>
</protein>
<dbReference type="Pfam" id="PF15787">
    <property type="entry name" value="DUF4704"/>
    <property type="match status" value="1"/>
</dbReference>
<comment type="caution">
    <text evidence="2">The sequence shown here is derived from an EMBL/GenBank/DDBJ whole genome shotgun (WGS) entry which is preliminary data.</text>
</comment>
<proteinExistence type="predicted"/>
<accession>A0A1J4JBQ4</accession>